<dbReference type="GO" id="GO:0009378">
    <property type="term" value="F:four-way junction helicase activity"/>
    <property type="evidence" value="ECO:0007669"/>
    <property type="project" value="InterPro"/>
</dbReference>
<keyword evidence="5 6" id="KW-0234">DNA repair</keyword>
<keyword evidence="1 6" id="KW-0963">Cytoplasm</keyword>
<dbReference type="SUPFAM" id="SSF50249">
    <property type="entry name" value="Nucleic acid-binding proteins"/>
    <property type="match status" value="1"/>
</dbReference>
<comment type="domain">
    <text evidence="6">Has three domains with a flexible linker between the domains II and III and assumes an 'L' shape. Domain III is highly mobile and contacts RuvB.</text>
</comment>
<accession>A0A7C3VG26</accession>
<keyword evidence="4 6" id="KW-0233">DNA recombination</keyword>
<evidence type="ECO:0000256" key="2">
    <source>
        <dbReference type="ARBA" id="ARBA00022763"/>
    </source>
</evidence>
<gene>
    <name evidence="6 8" type="primary">ruvA</name>
    <name evidence="8" type="ORF">ENR15_07115</name>
</gene>
<proteinExistence type="inferred from homology"/>
<protein>
    <recommendedName>
        <fullName evidence="6">Holliday junction branch migration complex subunit RuvA</fullName>
    </recommendedName>
</protein>
<dbReference type="GO" id="GO:0006281">
    <property type="term" value="P:DNA repair"/>
    <property type="evidence" value="ECO:0007669"/>
    <property type="project" value="UniProtKB-UniRule"/>
</dbReference>
<evidence type="ECO:0000256" key="5">
    <source>
        <dbReference type="ARBA" id="ARBA00023204"/>
    </source>
</evidence>
<name>A0A7C3VG26_9CYAN</name>
<feature type="region of interest" description="Domain II" evidence="6">
    <location>
        <begin position="69"/>
        <end position="146"/>
    </location>
</feature>
<feature type="domain" description="Helix-hairpin-helix DNA-binding motif class 1" evidence="7">
    <location>
        <begin position="112"/>
        <end position="131"/>
    </location>
</feature>
<evidence type="ECO:0000256" key="1">
    <source>
        <dbReference type="ARBA" id="ARBA00022490"/>
    </source>
</evidence>
<dbReference type="SMART" id="SM00278">
    <property type="entry name" value="HhH1"/>
    <property type="match status" value="2"/>
</dbReference>
<organism evidence="8">
    <name type="scientific">Planktothricoides sp. SpSt-374</name>
    <dbReference type="NCBI Taxonomy" id="2282167"/>
    <lineage>
        <taxon>Bacteria</taxon>
        <taxon>Bacillati</taxon>
        <taxon>Cyanobacteriota</taxon>
        <taxon>Cyanophyceae</taxon>
        <taxon>Oscillatoriophycideae</taxon>
        <taxon>Oscillatoriales</taxon>
        <taxon>Oscillatoriaceae</taxon>
        <taxon>Planktothricoides</taxon>
    </lineage>
</organism>
<dbReference type="HAMAP" id="MF_00031">
    <property type="entry name" value="DNA_HJ_migration_RuvA"/>
    <property type="match status" value="1"/>
</dbReference>
<dbReference type="InterPro" id="IPR011114">
    <property type="entry name" value="RuvA_C"/>
</dbReference>
<dbReference type="GO" id="GO:0009379">
    <property type="term" value="C:Holliday junction helicase complex"/>
    <property type="evidence" value="ECO:0007669"/>
    <property type="project" value="InterPro"/>
</dbReference>
<dbReference type="InterPro" id="IPR012340">
    <property type="entry name" value="NA-bd_OB-fold"/>
</dbReference>
<comment type="similarity">
    <text evidence="6">Belongs to the RuvA family.</text>
</comment>
<dbReference type="InterPro" id="IPR013849">
    <property type="entry name" value="DNA_helicase_Holl-junc_RuvA_I"/>
</dbReference>
<sequence length="205" mass="22431">MLSYLKGTMVGVQRQGNRTLLILEVNQVGCEVQIPSRLVAELPEVGEPVQVFAHLQVREDQWVVYGFASSAARDLFRQLISVSGIGAQLAIALLDTLALPDLVQAIVTSNHQVLAKTPGVGKKTAERIALELRTKLAQWQERAFTPTPGIPPQLQEDIEMTLFALGYNAQEVMNALAAVGRDPNLSPDTDAGEWIKRAIAWLSHN</sequence>
<dbReference type="EMBL" id="DSPX01000066">
    <property type="protein sequence ID" value="HGG00413.1"/>
    <property type="molecule type" value="Genomic_DNA"/>
</dbReference>
<dbReference type="InterPro" id="IPR003583">
    <property type="entry name" value="Hlx-hairpin-Hlx_DNA-bd_motif"/>
</dbReference>
<dbReference type="GO" id="GO:0005524">
    <property type="term" value="F:ATP binding"/>
    <property type="evidence" value="ECO:0007669"/>
    <property type="project" value="InterPro"/>
</dbReference>
<dbReference type="Pfam" id="PF01330">
    <property type="entry name" value="RuvA_N"/>
    <property type="match status" value="1"/>
</dbReference>
<feature type="region of interest" description="Domain III" evidence="6">
    <location>
        <begin position="156"/>
        <end position="205"/>
    </location>
</feature>
<comment type="function">
    <text evidence="6">The RuvA-RuvB-RuvC complex processes Holliday junction (HJ) DNA during genetic recombination and DNA repair, while the RuvA-RuvB complex plays an important role in the rescue of blocked DNA replication forks via replication fork reversal (RFR). RuvA specifically binds to HJ cruciform DNA, conferring on it an open structure. The RuvB hexamer acts as an ATP-dependent pump, pulling dsDNA into and through the RuvAB complex. HJ branch migration allows RuvC to scan DNA until it finds its consensus sequence, where it cleaves and resolves the cruciform DNA.</text>
</comment>
<reference evidence="8" key="1">
    <citation type="journal article" date="2020" name="mSystems">
        <title>Genome- and Community-Level Interaction Insights into Carbon Utilization and Element Cycling Functions of Hydrothermarchaeota in Hydrothermal Sediment.</title>
        <authorList>
            <person name="Zhou Z."/>
            <person name="Liu Y."/>
            <person name="Xu W."/>
            <person name="Pan J."/>
            <person name="Luo Z.H."/>
            <person name="Li M."/>
        </authorList>
    </citation>
    <scope>NUCLEOTIDE SEQUENCE [LARGE SCALE GENOMIC DNA]</scope>
    <source>
        <strain evidence="8">SpSt-374</strain>
    </source>
</reference>
<evidence type="ECO:0000256" key="6">
    <source>
        <dbReference type="HAMAP-Rule" id="MF_00031"/>
    </source>
</evidence>
<keyword evidence="2 6" id="KW-0227">DNA damage</keyword>
<dbReference type="Gene3D" id="1.10.150.20">
    <property type="entry name" value="5' to 3' exonuclease, C-terminal subdomain"/>
    <property type="match status" value="1"/>
</dbReference>
<comment type="caution">
    <text evidence="6">Lacks conserved residue(s) required for the propagation of feature annotation.</text>
</comment>
<evidence type="ECO:0000256" key="4">
    <source>
        <dbReference type="ARBA" id="ARBA00023172"/>
    </source>
</evidence>
<keyword evidence="3 6" id="KW-0238">DNA-binding</keyword>
<dbReference type="AlphaFoldDB" id="A0A7C3VG26"/>
<dbReference type="InterPro" id="IPR036267">
    <property type="entry name" value="RuvA_C_sf"/>
</dbReference>
<dbReference type="NCBIfam" id="TIGR00084">
    <property type="entry name" value="ruvA"/>
    <property type="match status" value="1"/>
</dbReference>
<dbReference type="Pfam" id="PF07499">
    <property type="entry name" value="RuvA_C"/>
    <property type="match status" value="1"/>
</dbReference>
<dbReference type="Pfam" id="PF14520">
    <property type="entry name" value="HHH_5"/>
    <property type="match status" value="1"/>
</dbReference>
<dbReference type="GO" id="GO:0006310">
    <property type="term" value="P:DNA recombination"/>
    <property type="evidence" value="ECO:0007669"/>
    <property type="project" value="UniProtKB-UniRule"/>
</dbReference>
<feature type="domain" description="Helix-hairpin-helix DNA-binding motif class 1" evidence="7">
    <location>
        <begin position="77"/>
        <end position="96"/>
    </location>
</feature>
<dbReference type="Gene3D" id="2.40.50.140">
    <property type="entry name" value="Nucleic acid-binding proteins"/>
    <property type="match status" value="1"/>
</dbReference>
<comment type="subcellular location">
    <subcellularLocation>
        <location evidence="6">Cytoplasm</location>
    </subcellularLocation>
</comment>
<evidence type="ECO:0000259" key="7">
    <source>
        <dbReference type="SMART" id="SM00278"/>
    </source>
</evidence>
<dbReference type="SUPFAM" id="SSF47781">
    <property type="entry name" value="RuvA domain 2-like"/>
    <property type="match status" value="1"/>
</dbReference>
<dbReference type="GO" id="GO:0048476">
    <property type="term" value="C:Holliday junction resolvase complex"/>
    <property type="evidence" value="ECO:0007669"/>
    <property type="project" value="UniProtKB-UniRule"/>
</dbReference>
<dbReference type="InterPro" id="IPR010994">
    <property type="entry name" value="RuvA_2-like"/>
</dbReference>
<dbReference type="GO" id="GO:0000400">
    <property type="term" value="F:four-way junction DNA binding"/>
    <property type="evidence" value="ECO:0007669"/>
    <property type="project" value="UniProtKB-UniRule"/>
</dbReference>
<evidence type="ECO:0000256" key="3">
    <source>
        <dbReference type="ARBA" id="ARBA00023125"/>
    </source>
</evidence>
<evidence type="ECO:0000313" key="8">
    <source>
        <dbReference type="EMBL" id="HGG00413.1"/>
    </source>
</evidence>
<comment type="caution">
    <text evidence="8">The sequence shown here is derived from an EMBL/GenBank/DDBJ whole genome shotgun (WGS) entry which is preliminary data.</text>
</comment>
<dbReference type="SUPFAM" id="SSF46929">
    <property type="entry name" value="DNA helicase RuvA subunit, C-terminal domain"/>
    <property type="match status" value="1"/>
</dbReference>
<comment type="subunit">
    <text evidence="6">Homotetramer. Forms an RuvA(8)-RuvB(12)-Holliday junction (HJ) complex. HJ DNA is sandwiched between 2 RuvA tetramers; dsDNA enters through RuvA and exits via RuvB. An RuvB hexamer assembles on each DNA strand where it exits the tetramer. Each RuvB hexamer is contacted by two RuvA subunits (via domain III) on 2 adjacent RuvB subunits; this complex drives branch migration. In the full resolvosome a probable DNA-RuvA(4)-RuvB(12)-RuvC(2) complex forms which resolves the HJ.</text>
</comment>
<dbReference type="GO" id="GO:0005737">
    <property type="term" value="C:cytoplasm"/>
    <property type="evidence" value="ECO:0007669"/>
    <property type="project" value="UniProtKB-SubCell"/>
</dbReference>
<dbReference type="InterPro" id="IPR000085">
    <property type="entry name" value="RuvA"/>
</dbReference>